<dbReference type="EMBL" id="CP023737">
    <property type="protein sequence ID" value="ATQ67200.1"/>
    <property type="molecule type" value="Genomic_DNA"/>
</dbReference>
<dbReference type="Proteomes" id="UP000230709">
    <property type="component" value="Chromosome"/>
</dbReference>
<feature type="compositionally biased region" description="Basic and acidic residues" evidence="1">
    <location>
        <begin position="98"/>
        <end position="109"/>
    </location>
</feature>
<dbReference type="InterPro" id="IPR012863">
    <property type="entry name" value="DUF1636"/>
</dbReference>
<keyword evidence="3" id="KW-1185">Reference proteome</keyword>
<dbReference type="CDD" id="cd02980">
    <property type="entry name" value="TRX_Fd_family"/>
    <property type="match status" value="1"/>
</dbReference>
<evidence type="ECO:0000256" key="1">
    <source>
        <dbReference type="SAM" id="MobiDB-lite"/>
    </source>
</evidence>
<accession>A0A2D2CWT8</accession>
<evidence type="ECO:0000313" key="2">
    <source>
        <dbReference type="EMBL" id="ATQ67200.1"/>
    </source>
</evidence>
<dbReference type="AlphaFoldDB" id="A0A2D2CWT8"/>
<reference evidence="3" key="1">
    <citation type="submission" date="2017-10" db="EMBL/GenBank/DDBJ databases">
        <title>Completed PacBio SMRT sequence of Methylosinus trichosporium OB3b reveals presence of a third large plasmid.</title>
        <authorList>
            <person name="Charles T.C."/>
            <person name="Lynch M.D.J."/>
            <person name="Heil J.R."/>
            <person name="Cheng J."/>
        </authorList>
    </citation>
    <scope>NUCLEOTIDE SEQUENCE [LARGE SCALE GENOMIC DNA]</scope>
    <source>
        <strain evidence="3">OB3b</strain>
    </source>
</reference>
<feature type="region of interest" description="Disordered" evidence="1">
    <location>
        <begin position="95"/>
        <end position="121"/>
    </location>
</feature>
<dbReference type="Pfam" id="PF07845">
    <property type="entry name" value="DUF1636"/>
    <property type="match status" value="1"/>
</dbReference>
<sequence length="121" mass="13508">MSDKMTVYICTVCRQKDEPEVRPGQQLVERLEARLTPQDREIIAVETVECLGVCTRPCTLAMAAPGKWTIVLGDFDAEKDVEDLVQSLHLYAASENGRVPKKDRPEAFRRGGVSRTPPPPK</sequence>
<protein>
    <submittedName>
        <fullName evidence="2">DUF1636 domain-containing protein</fullName>
    </submittedName>
</protein>
<name>A0A2D2CWT8_METT3</name>
<gene>
    <name evidence="2" type="ORF">CQW49_04300</name>
</gene>
<evidence type="ECO:0000313" key="3">
    <source>
        <dbReference type="Proteomes" id="UP000230709"/>
    </source>
</evidence>
<dbReference type="KEGG" id="mtw:CQW49_04300"/>
<dbReference type="RefSeq" id="WP_003613113.1">
    <property type="nucleotide sequence ID" value="NZ_ADVE02000001.1"/>
</dbReference>
<organism evidence="2 3">
    <name type="scientific">Methylosinus trichosporium (strain ATCC 35070 / NCIMB 11131 / UNIQEM 75 / OB3b)</name>
    <dbReference type="NCBI Taxonomy" id="595536"/>
    <lineage>
        <taxon>Bacteria</taxon>
        <taxon>Pseudomonadati</taxon>
        <taxon>Pseudomonadota</taxon>
        <taxon>Alphaproteobacteria</taxon>
        <taxon>Hyphomicrobiales</taxon>
        <taxon>Methylocystaceae</taxon>
        <taxon>Methylosinus</taxon>
    </lineage>
</organism>
<dbReference type="STRING" id="595536.GCA_000178815_04302"/>
<proteinExistence type="predicted"/>